<keyword evidence="2" id="KW-1185">Reference proteome</keyword>
<organism evidence="2 3">
    <name type="scientific">Caenorhabditis tropicalis</name>
    <dbReference type="NCBI Taxonomy" id="1561998"/>
    <lineage>
        <taxon>Eukaryota</taxon>
        <taxon>Metazoa</taxon>
        <taxon>Ecdysozoa</taxon>
        <taxon>Nematoda</taxon>
        <taxon>Chromadorea</taxon>
        <taxon>Rhabditida</taxon>
        <taxon>Rhabditina</taxon>
        <taxon>Rhabditomorpha</taxon>
        <taxon>Rhabditoidea</taxon>
        <taxon>Rhabditidae</taxon>
        <taxon>Peloderinae</taxon>
        <taxon>Caenorhabditis</taxon>
    </lineage>
</organism>
<reference evidence="3" key="1">
    <citation type="submission" date="2016-11" db="UniProtKB">
        <authorList>
            <consortium name="WormBaseParasite"/>
        </authorList>
    </citation>
    <scope>IDENTIFICATION</scope>
</reference>
<name>A0A1I7TSQ7_9PELO</name>
<evidence type="ECO:0000313" key="3">
    <source>
        <dbReference type="WBParaSite" id="Csp11.Scaffold629.g11391.t1"/>
    </source>
</evidence>
<evidence type="ECO:0000313" key="2">
    <source>
        <dbReference type="Proteomes" id="UP000095282"/>
    </source>
</evidence>
<protein>
    <submittedName>
        <fullName evidence="3">CX domain-containing protein</fullName>
    </submittedName>
</protein>
<dbReference type="Proteomes" id="UP000095282">
    <property type="component" value="Unplaced"/>
</dbReference>
<proteinExistence type="predicted"/>
<sequence>MAGILMAVCSASDDNIQNSKITHPLVWRSPEGIRVKRYGGWGGGYPGMYGGGGYPGMYGGGYPGGYGGGGYGGGFPMGGSYGSSSWGSYSSSKSGGFSSFNNGYFGR</sequence>
<dbReference type="WBParaSite" id="Csp11.Scaffold629.g11391.t1">
    <property type="protein sequence ID" value="Csp11.Scaffold629.g11391.t1"/>
    <property type="gene ID" value="Csp11.Scaffold629.g11391"/>
</dbReference>
<accession>A0A1I7TSQ7</accession>
<evidence type="ECO:0000256" key="1">
    <source>
        <dbReference type="SAM" id="MobiDB-lite"/>
    </source>
</evidence>
<feature type="region of interest" description="Disordered" evidence="1">
    <location>
        <begin position="83"/>
        <end position="107"/>
    </location>
</feature>
<dbReference type="eggNOG" id="ENOG502TIG9">
    <property type="taxonomic scope" value="Eukaryota"/>
</dbReference>
<dbReference type="AlphaFoldDB" id="A0A1I7TSQ7"/>